<proteinExistence type="predicted"/>
<dbReference type="AlphaFoldDB" id="A0AAD5RNN9"/>
<comment type="caution">
    <text evidence="2">The sequence shown here is derived from an EMBL/GenBank/DDBJ whole genome shotgun (WGS) entry which is preliminary data.</text>
</comment>
<protein>
    <submittedName>
        <fullName evidence="2">Uncharacterized protein</fullName>
    </submittedName>
</protein>
<feature type="region of interest" description="Disordered" evidence="1">
    <location>
        <begin position="219"/>
        <end position="260"/>
    </location>
</feature>
<gene>
    <name evidence="2" type="ORF">MKZ38_002716</name>
</gene>
<evidence type="ECO:0000313" key="2">
    <source>
        <dbReference type="EMBL" id="KAJ2899997.1"/>
    </source>
</evidence>
<dbReference type="EMBL" id="JAKWBI020000183">
    <property type="protein sequence ID" value="KAJ2899997.1"/>
    <property type="molecule type" value="Genomic_DNA"/>
</dbReference>
<feature type="region of interest" description="Disordered" evidence="1">
    <location>
        <begin position="167"/>
        <end position="194"/>
    </location>
</feature>
<organism evidence="2 3">
    <name type="scientific">Zalerion maritima</name>
    <dbReference type="NCBI Taxonomy" id="339359"/>
    <lineage>
        <taxon>Eukaryota</taxon>
        <taxon>Fungi</taxon>
        <taxon>Dikarya</taxon>
        <taxon>Ascomycota</taxon>
        <taxon>Pezizomycotina</taxon>
        <taxon>Sordariomycetes</taxon>
        <taxon>Lulworthiomycetidae</taxon>
        <taxon>Lulworthiales</taxon>
        <taxon>Lulworthiaceae</taxon>
        <taxon>Zalerion</taxon>
    </lineage>
</organism>
<accession>A0AAD5RNN9</accession>
<keyword evidence="3" id="KW-1185">Reference proteome</keyword>
<evidence type="ECO:0000313" key="3">
    <source>
        <dbReference type="Proteomes" id="UP001201980"/>
    </source>
</evidence>
<dbReference type="Proteomes" id="UP001201980">
    <property type="component" value="Unassembled WGS sequence"/>
</dbReference>
<reference evidence="2" key="1">
    <citation type="submission" date="2022-07" db="EMBL/GenBank/DDBJ databases">
        <title>Draft genome sequence of Zalerion maritima ATCC 34329, a (micro)plastics degrading marine fungus.</title>
        <authorList>
            <person name="Paco A."/>
            <person name="Goncalves M.F.M."/>
            <person name="Rocha-Santos T.A.P."/>
            <person name="Alves A."/>
        </authorList>
    </citation>
    <scope>NUCLEOTIDE SEQUENCE</scope>
    <source>
        <strain evidence="2">ATCC 34329</strain>
    </source>
</reference>
<sequence>MPKFKKLFQGPASRERGELKEAIDMLRWFSTHASEDLRSEEMTGSRLIPYYYGIKAFDVFARPEGTQFHDKVTWAYVMWRVMKELRNFERFEKSIYSRIDHYYEPHRFQGFLVSRDAVIAMRHYNAALFFDSLDTGARHAERLYQFVCFGALKTKVIRRLTQRGDFVAFPQPEPKPEPKQQEEEAENTAEEHVWGQRKVTNLEVDRYLISLKEAWQRKKDEEEEQKTLKRRAKRGDGKPVPDSPISESATKEVPDLEGENVSDYILNVAYQPLERPDVSNHAETSPTA</sequence>
<name>A0AAD5RNN9_9PEZI</name>
<evidence type="ECO:0000256" key="1">
    <source>
        <dbReference type="SAM" id="MobiDB-lite"/>
    </source>
</evidence>